<evidence type="ECO:0000259" key="9">
    <source>
        <dbReference type="PROSITE" id="PS50042"/>
    </source>
</evidence>
<keyword evidence="11" id="KW-1185">Reference proteome</keyword>
<evidence type="ECO:0000256" key="5">
    <source>
        <dbReference type="ARBA" id="ARBA00022777"/>
    </source>
</evidence>
<dbReference type="Proteomes" id="UP000264820">
    <property type="component" value="Unplaced"/>
</dbReference>
<dbReference type="InterPro" id="IPR008271">
    <property type="entry name" value="Ser/Thr_kinase_AS"/>
</dbReference>
<dbReference type="Ensembl" id="ENSHCOT00000022178.1">
    <property type="protein sequence ID" value="ENSHCOP00000026720.1"/>
    <property type="gene ID" value="ENSHCOG00000017962.1"/>
</dbReference>
<evidence type="ECO:0000256" key="4">
    <source>
        <dbReference type="ARBA" id="ARBA00022741"/>
    </source>
</evidence>
<organism evidence="10 11">
    <name type="scientific">Hippocampus comes</name>
    <name type="common">Tiger tail seahorse</name>
    <dbReference type="NCBI Taxonomy" id="109280"/>
    <lineage>
        <taxon>Eukaryota</taxon>
        <taxon>Metazoa</taxon>
        <taxon>Chordata</taxon>
        <taxon>Craniata</taxon>
        <taxon>Vertebrata</taxon>
        <taxon>Euteleostomi</taxon>
        <taxon>Actinopterygii</taxon>
        <taxon>Neopterygii</taxon>
        <taxon>Teleostei</taxon>
        <taxon>Neoteleostei</taxon>
        <taxon>Acanthomorphata</taxon>
        <taxon>Syngnathiaria</taxon>
        <taxon>Syngnathiformes</taxon>
        <taxon>Syngnathoidei</taxon>
        <taxon>Syngnathidae</taxon>
        <taxon>Hippocampus</taxon>
    </lineage>
</organism>
<dbReference type="GeneTree" id="ENSGT00940000166710"/>
<evidence type="ECO:0000256" key="2">
    <source>
        <dbReference type="ARBA" id="ARBA00022535"/>
    </source>
</evidence>
<reference evidence="10" key="1">
    <citation type="submission" date="2025-08" db="UniProtKB">
        <authorList>
            <consortium name="Ensembl"/>
        </authorList>
    </citation>
    <scope>IDENTIFICATION</scope>
</reference>
<accession>A0A3Q2Z4L2</accession>
<evidence type="ECO:0000259" key="8">
    <source>
        <dbReference type="PROSITE" id="PS50011"/>
    </source>
</evidence>
<keyword evidence="3" id="KW-0808">Transferase</keyword>
<dbReference type="AlphaFoldDB" id="A0A3Q2Z4L2"/>
<dbReference type="PANTHER" id="PTHR24353">
    <property type="entry name" value="CYCLIC NUCLEOTIDE-DEPENDENT PROTEIN KINASE"/>
    <property type="match status" value="1"/>
</dbReference>
<reference evidence="10" key="2">
    <citation type="submission" date="2025-09" db="UniProtKB">
        <authorList>
            <consortium name="Ensembl"/>
        </authorList>
    </citation>
    <scope>IDENTIFICATION</scope>
</reference>
<dbReference type="Gene3D" id="2.60.120.10">
    <property type="entry name" value="Jelly Rolls"/>
    <property type="match status" value="1"/>
</dbReference>
<dbReference type="FunFam" id="1.10.510.10:FF:000210">
    <property type="entry name" value="Non-specific serine/threonine protein kinase"/>
    <property type="match status" value="1"/>
</dbReference>
<dbReference type="Gene3D" id="1.10.510.10">
    <property type="entry name" value="Transferase(Phosphotransferase) domain 1"/>
    <property type="match status" value="1"/>
</dbReference>
<dbReference type="PROSITE" id="PS00888">
    <property type="entry name" value="CNMP_BINDING_1"/>
    <property type="match status" value="1"/>
</dbReference>
<feature type="domain" description="Protein kinase" evidence="8">
    <location>
        <begin position="137"/>
        <end position="394"/>
    </location>
</feature>
<evidence type="ECO:0000256" key="7">
    <source>
        <dbReference type="ARBA" id="ARBA00022992"/>
    </source>
</evidence>
<dbReference type="PROSITE" id="PS50042">
    <property type="entry name" value="CNMP_BINDING_3"/>
    <property type="match status" value="1"/>
</dbReference>
<evidence type="ECO:0000313" key="10">
    <source>
        <dbReference type="Ensembl" id="ENSHCOP00000026720.1"/>
    </source>
</evidence>
<dbReference type="PROSITE" id="PS00889">
    <property type="entry name" value="CNMP_BINDING_2"/>
    <property type="match status" value="1"/>
</dbReference>
<evidence type="ECO:0000256" key="6">
    <source>
        <dbReference type="ARBA" id="ARBA00022840"/>
    </source>
</evidence>
<dbReference type="InterPro" id="IPR011009">
    <property type="entry name" value="Kinase-like_dom_sf"/>
</dbReference>
<dbReference type="CDD" id="cd00038">
    <property type="entry name" value="CAP_ED"/>
    <property type="match status" value="1"/>
</dbReference>
<dbReference type="Pfam" id="PF00027">
    <property type="entry name" value="cNMP_binding"/>
    <property type="match status" value="1"/>
</dbReference>
<dbReference type="GO" id="GO:0030553">
    <property type="term" value="F:cGMP binding"/>
    <property type="evidence" value="ECO:0007669"/>
    <property type="project" value="UniProtKB-KW"/>
</dbReference>
<dbReference type="SMART" id="SM00100">
    <property type="entry name" value="cNMP"/>
    <property type="match status" value="1"/>
</dbReference>
<evidence type="ECO:0000256" key="1">
    <source>
        <dbReference type="ARBA" id="ARBA00022527"/>
    </source>
</evidence>
<dbReference type="GO" id="GO:0004674">
    <property type="term" value="F:protein serine/threonine kinase activity"/>
    <property type="evidence" value="ECO:0007669"/>
    <property type="project" value="UniProtKB-KW"/>
</dbReference>
<dbReference type="OMA" id="NANQIRD"/>
<name>A0A3Q2Z4L2_HIPCM</name>
<evidence type="ECO:0000313" key="11">
    <source>
        <dbReference type="Proteomes" id="UP000264820"/>
    </source>
</evidence>
<dbReference type="Gene3D" id="3.30.200.20">
    <property type="entry name" value="Phosphorylase Kinase, domain 1"/>
    <property type="match status" value="1"/>
</dbReference>
<keyword evidence="5" id="KW-0418">Kinase</keyword>
<dbReference type="GO" id="GO:0005524">
    <property type="term" value="F:ATP binding"/>
    <property type="evidence" value="ECO:0007669"/>
    <property type="project" value="UniProtKB-KW"/>
</dbReference>
<evidence type="ECO:0000256" key="3">
    <source>
        <dbReference type="ARBA" id="ARBA00022679"/>
    </source>
</evidence>
<keyword evidence="4" id="KW-0547">Nucleotide-binding</keyword>
<dbReference type="PANTHER" id="PTHR24353:SF68">
    <property type="match status" value="1"/>
</dbReference>
<sequence length="444" mass="49500">PPRVCSVPSLLSLPKDAIMKMCDLMEEARYTQGDYIIRQGATGDTFYVINKGQVKSGATRTGDEEQILSKLSERQWFGEKALWGEDVRAANVIAVSDVACLLIDRDDILGGMVFDSSLETPEVKDPASLASSTLSDFQIISTLGAGDFGHTDLVQFKSNVKDLFAMRVLDKKAIIHNGLREHVARERNILMDAACPFLVRTVLFACRCLYMLTEACLHGDLYSLLKDKYVLFESSTKFYTACVTQALTFLHARNVVYRDVKPENIVLDERGYAKLVGSKCLKKIEVGKKTYTFCGTPGYMAPEVIFNKGHSVAADFWSLGVFVFELLTGGIPFNDVDPMRLLSETVRGIDNIDFPKAISKIASSLIKMLCRHNPSERLGSRRNGAKDIQKHKWFEGFNWDGLSKRMLSPPLSPKVSILFFFFFFGRGGICMDNASPPNMISCPL</sequence>
<dbReference type="Pfam" id="PF00069">
    <property type="entry name" value="Pkinase"/>
    <property type="match status" value="1"/>
</dbReference>
<dbReference type="InterPro" id="IPR014710">
    <property type="entry name" value="RmlC-like_jellyroll"/>
</dbReference>
<protein>
    <submittedName>
        <fullName evidence="10">cGMP-dependent protein kinase 1-like</fullName>
    </submittedName>
</protein>
<dbReference type="SUPFAM" id="SSF51206">
    <property type="entry name" value="cAMP-binding domain-like"/>
    <property type="match status" value="1"/>
</dbReference>
<dbReference type="PRINTS" id="PR00103">
    <property type="entry name" value="CAMPKINASE"/>
</dbReference>
<dbReference type="InterPro" id="IPR000595">
    <property type="entry name" value="cNMP-bd_dom"/>
</dbReference>
<dbReference type="SMART" id="SM00220">
    <property type="entry name" value="S_TKc"/>
    <property type="match status" value="1"/>
</dbReference>
<dbReference type="InterPro" id="IPR018488">
    <property type="entry name" value="cNMP-bd_CS"/>
</dbReference>
<proteinExistence type="predicted"/>
<dbReference type="PROSITE" id="PS00108">
    <property type="entry name" value="PROTEIN_KINASE_ST"/>
    <property type="match status" value="1"/>
</dbReference>
<keyword evidence="1" id="KW-0723">Serine/threonine-protein kinase</keyword>
<dbReference type="InterPro" id="IPR018490">
    <property type="entry name" value="cNMP-bd_dom_sf"/>
</dbReference>
<dbReference type="STRING" id="109280.ENSHCOP00000026720"/>
<dbReference type="SUPFAM" id="SSF56112">
    <property type="entry name" value="Protein kinase-like (PK-like)"/>
    <property type="match status" value="1"/>
</dbReference>
<dbReference type="InterPro" id="IPR000719">
    <property type="entry name" value="Prot_kinase_dom"/>
</dbReference>
<feature type="domain" description="Cyclic nucleotide-binding" evidence="9">
    <location>
        <begin position="9"/>
        <end position="106"/>
    </location>
</feature>
<keyword evidence="2" id="KW-0140">cGMP</keyword>
<dbReference type="PROSITE" id="PS50011">
    <property type="entry name" value="PROTEIN_KINASE_DOM"/>
    <property type="match status" value="1"/>
</dbReference>
<keyword evidence="6" id="KW-0067">ATP-binding</keyword>
<keyword evidence="7" id="KW-0142">cGMP-binding</keyword>